<proteinExistence type="inferred from homology"/>
<dbReference type="CDD" id="cd03786">
    <property type="entry name" value="GTB_UDP-GlcNAc_2-Epimerase"/>
    <property type="match status" value="1"/>
</dbReference>
<dbReference type="InterPro" id="IPR029767">
    <property type="entry name" value="WecB-like"/>
</dbReference>
<feature type="non-terminal residue" evidence="5">
    <location>
        <position position="326"/>
    </location>
</feature>
<dbReference type="Pfam" id="PF02350">
    <property type="entry name" value="Epimerase_2"/>
    <property type="match status" value="1"/>
</dbReference>
<keyword evidence="1" id="KW-0413">Isomerase</keyword>
<sequence length="326" mass="37122">MSERAFKVLLVFGTRPEAIKLALVLRELQASEQIEPVVCVSAQHDELLDQALDVFSIKPDYSLDVMIYDQSLFHITQVVLERIEPVLKAKRPDLILVQGDANTTFAGALAGYYCKIPVAHVEAGLRTHDKYAPFPEEMNRCLIDRLAELLFAPTKVARQNLLSEGIVKDAIFVTGNTEIDALYFVRDRVPPRERFDFRRASPQGKIVLVTAHRRESFAGGIARICQALRDLVQRNSDVTIVYAVHPNPNVREVVQSELAKQERIVLLDPLDHLRHPLLTRTFHKQEYFMQRRASRIDKVTKEFPADSVKVDLDLHPSNHLKAVYLN</sequence>
<name>X1KA38_9ZZZZ</name>
<evidence type="ECO:0000259" key="4">
    <source>
        <dbReference type="Pfam" id="PF02350"/>
    </source>
</evidence>
<dbReference type="SUPFAM" id="SSF53756">
    <property type="entry name" value="UDP-Glycosyltransferase/glycogen phosphorylase"/>
    <property type="match status" value="1"/>
</dbReference>
<dbReference type="EMBL" id="BARV01008447">
    <property type="protein sequence ID" value="GAI03912.1"/>
    <property type="molecule type" value="Genomic_DNA"/>
</dbReference>
<organism evidence="5">
    <name type="scientific">marine sediment metagenome</name>
    <dbReference type="NCBI Taxonomy" id="412755"/>
    <lineage>
        <taxon>unclassified sequences</taxon>
        <taxon>metagenomes</taxon>
        <taxon>ecological metagenomes</taxon>
    </lineage>
</organism>
<feature type="domain" description="UDP-N-acetylglucosamine 2-epimerase" evidence="4">
    <location>
        <begin position="26"/>
        <end position="274"/>
    </location>
</feature>
<evidence type="ECO:0000313" key="5">
    <source>
        <dbReference type="EMBL" id="GAI03912.1"/>
    </source>
</evidence>
<dbReference type="EC" id="5.1.3.14" evidence="3"/>
<dbReference type="GO" id="GO:0008761">
    <property type="term" value="F:UDP-N-acetylglucosamine 2-epimerase activity"/>
    <property type="evidence" value="ECO:0007669"/>
    <property type="project" value="UniProtKB-EC"/>
</dbReference>
<evidence type="ECO:0000256" key="3">
    <source>
        <dbReference type="ARBA" id="ARBA00038858"/>
    </source>
</evidence>
<dbReference type="Gene3D" id="3.40.50.2000">
    <property type="entry name" value="Glycogen Phosphorylase B"/>
    <property type="match status" value="2"/>
</dbReference>
<evidence type="ECO:0000256" key="1">
    <source>
        <dbReference type="ARBA" id="ARBA00023235"/>
    </source>
</evidence>
<comment type="similarity">
    <text evidence="2">Belongs to the UDP-N-acetylglucosamine 2-epimerase family.</text>
</comment>
<dbReference type="PANTHER" id="PTHR43174:SF2">
    <property type="entry name" value="UDP-N-ACETYLGLUCOSAMINE 2-EPIMERASE"/>
    <property type="match status" value="1"/>
</dbReference>
<dbReference type="InterPro" id="IPR003331">
    <property type="entry name" value="UDP_GlcNAc_Epimerase_2_dom"/>
</dbReference>
<dbReference type="AlphaFoldDB" id="X1KA38"/>
<protein>
    <recommendedName>
        <fullName evidence="3">UDP-N-acetylglucosamine 2-epimerase (non-hydrolyzing)</fullName>
        <ecNumber evidence="3">5.1.3.14</ecNumber>
    </recommendedName>
</protein>
<evidence type="ECO:0000256" key="2">
    <source>
        <dbReference type="ARBA" id="ARBA00038209"/>
    </source>
</evidence>
<reference evidence="5" key="1">
    <citation type="journal article" date="2014" name="Front. Microbiol.">
        <title>High frequency of phylogenetically diverse reductive dehalogenase-homologous genes in deep subseafloor sedimentary metagenomes.</title>
        <authorList>
            <person name="Kawai M."/>
            <person name="Futagami T."/>
            <person name="Toyoda A."/>
            <person name="Takaki Y."/>
            <person name="Nishi S."/>
            <person name="Hori S."/>
            <person name="Arai W."/>
            <person name="Tsubouchi T."/>
            <person name="Morono Y."/>
            <person name="Uchiyama I."/>
            <person name="Ito T."/>
            <person name="Fujiyama A."/>
            <person name="Inagaki F."/>
            <person name="Takami H."/>
        </authorList>
    </citation>
    <scope>NUCLEOTIDE SEQUENCE</scope>
    <source>
        <strain evidence="5">Expedition CK06-06</strain>
    </source>
</reference>
<gene>
    <name evidence="5" type="ORF">S06H3_16978</name>
</gene>
<comment type="caution">
    <text evidence="5">The sequence shown here is derived from an EMBL/GenBank/DDBJ whole genome shotgun (WGS) entry which is preliminary data.</text>
</comment>
<dbReference type="PANTHER" id="PTHR43174">
    <property type="entry name" value="UDP-N-ACETYLGLUCOSAMINE 2-EPIMERASE"/>
    <property type="match status" value="1"/>
</dbReference>
<accession>X1KA38</accession>
<dbReference type="NCBIfam" id="TIGR00236">
    <property type="entry name" value="wecB"/>
    <property type="match status" value="1"/>
</dbReference>